<proteinExistence type="predicted"/>
<evidence type="ECO:0000313" key="2">
    <source>
        <dbReference type="Proteomes" id="UP001382955"/>
    </source>
</evidence>
<evidence type="ECO:0000313" key="1">
    <source>
        <dbReference type="EMBL" id="MEK0312200.1"/>
    </source>
</evidence>
<dbReference type="EMBL" id="JAOSIK010000084">
    <property type="protein sequence ID" value="MEK0312200.1"/>
    <property type="molecule type" value="Genomic_DNA"/>
</dbReference>
<dbReference type="RefSeq" id="WP_304512692.1">
    <property type="nucleotide sequence ID" value="NZ_JAOSIK010000084.1"/>
</dbReference>
<organism evidence="1 2">
    <name type="scientific">Candidatus Phytoplasma fabacearum</name>
    <dbReference type="NCBI Taxonomy" id="2982628"/>
    <lineage>
        <taxon>Bacteria</taxon>
        <taxon>Bacillati</taxon>
        <taxon>Mycoplasmatota</taxon>
        <taxon>Mollicutes</taxon>
        <taxon>Acholeplasmatales</taxon>
        <taxon>Acholeplasmataceae</taxon>
        <taxon>Candidatus Phytoplasma</taxon>
        <taxon>16SrII (Peanut WB group)</taxon>
    </lineage>
</organism>
<gene>
    <name evidence="1" type="ORF">OC725_02940</name>
</gene>
<comment type="caution">
    <text evidence="1">The sequence shown here is derived from an EMBL/GenBank/DDBJ whole genome shotgun (WGS) entry which is preliminary data.</text>
</comment>
<dbReference type="Proteomes" id="UP001382955">
    <property type="component" value="Unassembled WGS sequence"/>
</dbReference>
<sequence length="64" mass="7403">MSLQQAQLVQQIFQTRANNASEEFINNLMAQNIQLSQRIANQQIILNNAMPPQHLNRSNNSRRN</sequence>
<protein>
    <submittedName>
        <fullName evidence="1">Uncharacterized protein</fullName>
    </submittedName>
</protein>
<reference evidence="1 2" key="1">
    <citation type="journal article" date="2023" name="Int. J. Syst. Evol. Microbiol.">
        <title>The observation of taxonomic boundaries for the 16SrII and 16SrXXV phytoplasmas using genome-based delimitation.</title>
        <authorList>
            <person name="Rodrigues Jardim B."/>
            <person name="Tran-Nguyen L.T.T."/>
            <person name="Gambley C."/>
            <person name="Al-Sadi A.M."/>
            <person name="Al-Subhi A.M."/>
            <person name="Foissac X."/>
            <person name="Salar P."/>
            <person name="Cai H."/>
            <person name="Yang J.Y."/>
            <person name="Davis R."/>
            <person name="Jones L."/>
            <person name="Rodoni B."/>
            <person name="Constable F.E."/>
        </authorList>
    </citation>
    <scope>NUCLEOTIDE SEQUENCE [LARGE SCALE GENOMIC DNA]</scope>
    <source>
        <strain evidence="1">BAWM-322</strain>
    </source>
</reference>
<name>A0ABU8ZT81_9MOLU</name>
<accession>A0ABU8ZT81</accession>
<keyword evidence="2" id="KW-1185">Reference proteome</keyword>